<evidence type="ECO:0000313" key="3">
    <source>
        <dbReference type="EMBL" id="CEP09796.1"/>
    </source>
</evidence>
<dbReference type="InterPro" id="IPR009018">
    <property type="entry name" value="Signal_recog_particle_SRP9/14"/>
</dbReference>
<dbReference type="Proteomes" id="UP000054107">
    <property type="component" value="Unassembled WGS sequence"/>
</dbReference>
<accession>A0A0B7MUQ7</accession>
<dbReference type="InterPro" id="IPR039432">
    <property type="entry name" value="SRP9_dom"/>
</dbReference>
<name>A0A0B7MUQ7_9FUNG</name>
<dbReference type="EMBL" id="LN722203">
    <property type="protein sequence ID" value="CEP09796.1"/>
    <property type="molecule type" value="Genomic_DNA"/>
</dbReference>
<dbReference type="Pfam" id="PF05486">
    <property type="entry name" value="SRP9-21"/>
    <property type="match status" value="1"/>
</dbReference>
<evidence type="ECO:0000259" key="2">
    <source>
        <dbReference type="Pfam" id="PF05486"/>
    </source>
</evidence>
<dbReference type="AlphaFoldDB" id="A0A0B7MUQ7"/>
<dbReference type="GO" id="GO:0008312">
    <property type="term" value="F:7S RNA binding"/>
    <property type="evidence" value="ECO:0007669"/>
    <property type="project" value="InterPro"/>
</dbReference>
<gene>
    <name evidence="3" type="primary">PARPA_03350.1 scaffold 7264</name>
</gene>
<dbReference type="STRING" id="35722.A0A0B7MUQ7"/>
<evidence type="ECO:0000313" key="4">
    <source>
        <dbReference type="Proteomes" id="UP000054107"/>
    </source>
</evidence>
<feature type="compositionally biased region" description="Basic residues" evidence="1">
    <location>
        <begin position="109"/>
        <end position="119"/>
    </location>
</feature>
<evidence type="ECO:0000256" key="1">
    <source>
        <dbReference type="SAM" id="MobiDB-lite"/>
    </source>
</evidence>
<sequence length="119" mass="13675">MYITNWDEFQKATEDLYLTSPEQTRYVHTFHRSDGDLVLKITDDRTNIKYKTNQMTDLKKFINLNSLLMLKMMNKEKSDEDTVIPDAAPLVAAKNAVPEVKTASPKQTPKGKKGGKKRR</sequence>
<organism evidence="3 4">
    <name type="scientific">Parasitella parasitica</name>
    <dbReference type="NCBI Taxonomy" id="35722"/>
    <lineage>
        <taxon>Eukaryota</taxon>
        <taxon>Fungi</taxon>
        <taxon>Fungi incertae sedis</taxon>
        <taxon>Mucoromycota</taxon>
        <taxon>Mucoromycotina</taxon>
        <taxon>Mucoromycetes</taxon>
        <taxon>Mucorales</taxon>
        <taxon>Mucorineae</taxon>
        <taxon>Mucoraceae</taxon>
        <taxon>Parasitella</taxon>
    </lineage>
</organism>
<reference evidence="3 4" key="1">
    <citation type="submission" date="2014-09" db="EMBL/GenBank/DDBJ databases">
        <authorList>
            <person name="Ellenberger Sabrina"/>
        </authorList>
    </citation>
    <scope>NUCLEOTIDE SEQUENCE [LARGE SCALE GENOMIC DNA]</scope>
    <source>
        <strain evidence="3 4">CBS 412.66</strain>
    </source>
</reference>
<dbReference type="InterPro" id="IPR039914">
    <property type="entry name" value="SRP9-like"/>
</dbReference>
<dbReference type="PANTHER" id="PTHR12834:SF12">
    <property type="entry name" value="SIGNAL RECOGNITION PARTICLE 9 KDA PROTEIN"/>
    <property type="match status" value="1"/>
</dbReference>
<dbReference type="SUPFAM" id="SSF54762">
    <property type="entry name" value="Signal recognition particle alu RNA binding heterodimer, SRP9/14"/>
    <property type="match status" value="1"/>
</dbReference>
<dbReference type="OrthoDB" id="360923at2759"/>
<dbReference type="GO" id="GO:0006614">
    <property type="term" value="P:SRP-dependent cotranslational protein targeting to membrane"/>
    <property type="evidence" value="ECO:0007669"/>
    <property type="project" value="InterPro"/>
</dbReference>
<protein>
    <recommendedName>
        <fullName evidence="2">SRP9 domain-containing protein</fullName>
    </recommendedName>
</protein>
<dbReference type="Gene3D" id="3.30.720.10">
    <property type="entry name" value="Signal recognition particle alu RNA binding heterodimer, srp9/1"/>
    <property type="match status" value="1"/>
</dbReference>
<dbReference type="PANTHER" id="PTHR12834">
    <property type="entry name" value="SIGNAL RECOGNITION PARTICLE 9 KDA PROTEIN"/>
    <property type="match status" value="1"/>
</dbReference>
<proteinExistence type="predicted"/>
<feature type="domain" description="SRP9" evidence="2">
    <location>
        <begin position="4"/>
        <end position="72"/>
    </location>
</feature>
<keyword evidence="4" id="KW-1185">Reference proteome</keyword>
<feature type="region of interest" description="Disordered" evidence="1">
    <location>
        <begin position="94"/>
        <end position="119"/>
    </location>
</feature>
<dbReference type="GO" id="GO:0005786">
    <property type="term" value="C:signal recognition particle, endoplasmic reticulum targeting"/>
    <property type="evidence" value="ECO:0007669"/>
    <property type="project" value="TreeGrafter"/>
</dbReference>